<dbReference type="Gene3D" id="1.10.3720.10">
    <property type="entry name" value="MetI-like"/>
    <property type="match status" value="1"/>
</dbReference>
<evidence type="ECO:0000256" key="4">
    <source>
        <dbReference type="ARBA" id="ARBA00022475"/>
    </source>
</evidence>
<keyword evidence="6 8" id="KW-1133">Transmembrane helix</keyword>
<dbReference type="InterPro" id="IPR035906">
    <property type="entry name" value="MetI-like_sf"/>
</dbReference>
<organism evidence="10 11">
    <name type="scientific">Alteracholeplasma palmae (strain ATCC 49389 / J233)</name>
    <name type="common">Acholeplasma palmae</name>
    <dbReference type="NCBI Taxonomy" id="1318466"/>
    <lineage>
        <taxon>Bacteria</taxon>
        <taxon>Bacillati</taxon>
        <taxon>Mycoplasmatota</taxon>
        <taxon>Mollicutes</taxon>
        <taxon>Acholeplasmatales</taxon>
        <taxon>Acholeplasmataceae</taxon>
        <taxon>Acholeplasma</taxon>
    </lineage>
</organism>
<dbReference type="STRING" id="1318466.BN85410780"/>
<dbReference type="PROSITE" id="PS50928">
    <property type="entry name" value="ABC_TM1"/>
    <property type="match status" value="1"/>
</dbReference>
<evidence type="ECO:0000256" key="1">
    <source>
        <dbReference type="ARBA" id="ARBA00004651"/>
    </source>
</evidence>
<dbReference type="OrthoDB" id="9807047at2"/>
<feature type="domain" description="ABC transmembrane type-1" evidence="9">
    <location>
        <begin position="75"/>
        <end position="268"/>
    </location>
</feature>
<keyword evidence="7 8" id="KW-0472">Membrane</keyword>
<dbReference type="Pfam" id="PF00528">
    <property type="entry name" value="BPD_transp_1"/>
    <property type="match status" value="1"/>
</dbReference>
<feature type="transmembrane region" description="Helical" evidence="8">
    <location>
        <begin position="150"/>
        <end position="172"/>
    </location>
</feature>
<keyword evidence="11" id="KW-1185">Reference proteome</keyword>
<dbReference type="InterPro" id="IPR000515">
    <property type="entry name" value="MetI-like"/>
</dbReference>
<dbReference type="AlphaFoldDB" id="U4KQI8"/>
<dbReference type="GO" id="GO:0005886">
    <property type="term" value="C:plasma membrane"/>
    <property type="evidence" value="ECO:0007669"/>
    <property type="project" value="UniProtKB-SubCell"/>
</dbReference>
<dbReference type="CDD" id="cd06261">
    <property type="entry name" value="TM_PBP2"/>
    <property type="match status" value="1"/>
</dbReference>
<proteinExistence type="inferred from homology"/>
<dbReference type="EMBL" id="FO681347">
    <property type="protein sequence ID" value="CCV64655.1"/>
    <property type="molecule type" value="Genomic_DNA"/>
</dbReference>
<evidence type="ECO:0000256" key="7">
    <source>
        <dbReference type="ARBA" id="ARBA00023136"/>
    </source>
</evidence>
<feature type="transmembrane region" description="Helical" evidence="8">
    <location>
        <begin position="251"/>
        <end position="270"/>
    </location>
</feature>
<evidence type="ECO:0000256" key="3">
    <source>
        <dbReference type="ARBA" id="ARBA00022448"/>
    </source>
</evidence>
<dbReference type="HOGENOM" id="CLU_016047_18_3_14"/>
<dbReference type="Proteomes" id="UP000032740">
    <property type="component" value="Chromosome"/>
</dbReference>
<feature type="transmembrane region" description="Helical" evidence="8">
    <location>
        <begin position="110"/>
        <end position="130"/>
    </location>
</feature>
<dbReference type="GO" id="GO:0055085">
    <property type="term" value="P:transmembrane transport"/>
    <property type="evidence" value="ECO:0007669"/>
    <property type="project" value="InterPro"/>
</dbReference>
<gene>
    <name evidence="10" type="primary">potB</name>
    <name evidence="10" type="ORF">BN85410780</name>
</gene>
<dbReference type="KEGG" id="apal:BN85410780"/>
<evidence type="ECO:0000259" key="9">
    <source>
        <dbReference type="PROSITE" id="PS50928"/>
    </source>
</evidence>
<dbReference type="PANTHER" id="PTHR42929:SF1">
    <property type="entry name" value="INNER MEMBRANE ABC TRANSPORTER PERMEASE PROTEIN YDCU-RELATED"/>
    <property type="match status" value="1"/>
</dbReference>
<evidence type="ECO:0000256" key="8">
    <source>
        <dbReference type="RuleBase" id="RU363032"/>
    </source>
</evidence>
<keyword evidence="5 8" id="KW-0812">Transmembrane</keyword>
<dbReference type="SUPFAM" id="SSF161098">
    <property type="entry name" value="MetI-like"/>
    <property type="match status" value="1"/>
</dbReference>
<keyword evidence="3 8" id="KW-0813">Transport</keyword>
<evidence type="ECO:0000313" key="10">
    <source>
        <dbReference type="EMBL" id="CCV64655.1"/>
    </source>
</evidence>
<sequence length="283" mass="31062">MTNQGIIKINRKDKLTLEKAIGLPYYIILIGLVLIPVIVMVFYSVQESASGLFSSRFTLSHYASFLSKVDFINVMINSIWLAVLATIITLLIAYPLALAVTKFKLVSQGLLVLLITGTMWINMILRTNALVQIFSMIHAFTGVRLLETNLASVIGMVYIFLPYMFLPIYTVLSKIDHSLIEAAEDLGANKYQVLKQVVIPLSLPGVTSGLTMVLLPAATTIAIPRYLGPTTKLMIGELIENEALLSGKINSASAIAILLSVIMILMLIGLKKIDRYKGSEKNA</sequence>
<accession>U4KQI8</accession>
<reference evidence="10 11" key="1">
    <citation type="journal article" date="2013" name="J. Mol. Microbiol. Biotechnol.">
        <title>Analysis of the Complete Genomes of Acholeplasma brassicae , A. palmae and A. laidlawii and Their Comparison to the Obligate Parasites from ' Candidatus Phytoplasma'.</title>
        <authorList>
            <person name="Kube M."/>
            <person name="Siewert C."/>
            <person name="Migdoll A.M."/>
            <person name="Duduk B."/>
            <person name="Holz S."/>
            <person name="Rabus R."/>
            <person name="Seemuller E."/>
            <person name="Mitrovic J."/>
            <person name="Muller I."/>
            <person name="Buttner C."/>
            <person name="Reinhardt R."/>
        </authorList>
    </citation>
    <scope>NUCLEOTIDE SEQUENCE [LARGE SCALE GENOMIC DNA]</scope>
    <source>
        <strain evidence="10 11">J233</strain>
    </source>
</reference>
<evidence type="ECO:0000256" key="5">
    <source>
        <dbReference type="ARBA" id="ARBA00022692"/>
    </source>
</evidence>
<evidence type="ECO:0000256" key="6">
    <source>
        <dbReference type="ARBA" id="ARBA00022989"/>
    </source>
</evidence>
<feature type="transmembrane region" description="Helical" evidence="8">
    <location>
        <begin position="21"/>
        <end position="45"/>
    </location>
</feature>
<protein>
    <submittedName>
        <fullName evidence="10">Spermidine/putrescine ABC superfamily ATP binding cassette transporter, permease protein</fullName>
    </submittedName>
</protein>
<keyword evidence="4" id="KW-1003">Cell membrane</keyword>
<comment type="subcellular location">
    <subcellularLocation>
        <location evidence="1 8">Cell membrane</location>
        <topology evidence="1 8">Multi-pass membrane protein</topology>
    </subcellularLocation>
</comment>
<feature type="transmembrane region" description="Helical" evidence="8">
    <location>
        <begin position="79"/>
        <end position="98"/>
    </location>
</feature>
<feature type="transmembrane region" description="Helical" evidence="8">
    <location>
        <begin position="197"/>
        <end position="223"/>
    </location>
</feature>
<evidence type="ECO:0000313" key="11">
    <source>
        <dbReference type="Proteomes" id="UP000032740"/>
    </source>
</evidence>
<comment type="similarity">
    <text evidence="2">Belongs to the binding-protein-dependent transport system permease family. CysTW subfamily.</text>
</comment>
<name>U4KQI8_ALTPJ</name>
<dbReference type="PANTHER" id="PTHR42929">
    <property type="entry name" value="INNER MEMBRANE ABC TRANSPORTER PERMEASE PROTEIN YDCU-RELATED-RELATED"/>
    <property type="match status" value="1"/>
</dbReference>
<evidence type="ECO:0000256" key="2">
    <source>
        <dbReference type="ARBA" id="ARBA00007069"/>
    </source>
</evidence>
<dbReference type="RefSeq" id="WP_030003543.1">
    <property type="nucleotide sequence ID" value="NC_022538.1"/>
</dbReference>